<evidence type="ECO:0000313" key="4">
    <source>
        <dbReference type="EMBL" id="SFL23953.1"/>
    </source>
</evidence>
<keyword evidence="4" id="KW-0012">Acyltransferase</keyword>
<feature type="transmembrane region" description="Helical" evidence="1">
    <location>
        <begin position="245"/>
        <end position="265"/>
    </location>
</feature>
<dbReference type="GO" id="GO:0009103">
    <property type="term" value="P:lipopolysaccharide biosynthetic process"/>
    <property type="evidence" value="ECO:0007669"/>
    <property type="project" value="TreeGrafter"/>
</dbReference>
<dbReference type="EMBL" id="FOSZ01000007">
    <property type="protein sequence ID" value="SFL23953.1"/>
    <property type="molecule type" value="Genomic_DNA"/>
</dbReference>
<dbReference type="AlphaFoldDB" id="A0A1I4G2N1"/>
<dbReference type="InterPro" id="IPR002656">
    <property type="entry name" value="Acyl_transf_3_dom"/>
</dbReference>
<keyword evidence="1" id="KW-0812">Transmembrane</keyword>
<dbReference type="STRING" id="1280847.SAMN04488036_107118"/>
<name>A0A1I4G2N1_9RHOB</name>
<feature type="transmembrane region" description="Helical" evidence="1">
    <location>
        <begin position="161"/>
        <end position="181"/>
    </location>
</feature>
<proteinExistence type="predicted"/>
<dbReference type="Proteomes" id="UP000198851">
    <property type="component" value="Unassembled WGS sequence"/>
</dbReference>
<keyword evidence="1" id="KW-0472">Membrane</keyword>
<dbReference type="PANTHER" id="PTHR23028:SF53">
    <property type="entry name" value="ACYL_TRANSF_3 DOMAIN-CONTAINING PROTEIN"/>
    <property type="match status" value="1"/>
</dbReference>
<dbReference type="Pfam" id="PF19040">
    <property type="entry name" value="SGNH"/>
    <property type="match status" value="1"/>
</dbReference>
<feature type="domain" description="Acyltransferase 3" evidence="2">
    <location>
        <begin position="5"/>
        <end position="326"/>
    </location>
</feature>
<feature type="transmembrane region" description="Helical" evidence="1">
    <location>
        <begin position="271"/>
        <end position="290"/>
    </location>
</feature>
<evidence type="ECO:0000313" key="5">
    <source>
        <dbReference type="Proteomes" id="UP000198851"/>
    </source>
</evidence>
<reference evidence="5" key="1">
    <citation type="submission" date="2016-10" db="EMBL/GenBank/DDBJ databases">
        <authorList>
            <person name="Varghese N."/>
            <person name="Submissions S."/>
        </authorList>
    </citation>
    <scope>NUCLEOTIDE SEQUENCE [LARGE SCALE GENOMIC DNA]</scope>
    <source>
        <strain evidence="5">DSM 28453</strain>
    </source>
</reference>
<accession>A0A1I4G2N1</accession>
<dbReference type="GO" id="GO:0016020">
    <property type="term" value="C:membrane"/>
    <property type="evidence" value="ECO:0007669"/>
    <property type="project" value="TreeGrafter"/>
</dbReference>
<dbReference type="InterPro" id="IPR050879">
    <property type="entry name" value="Acyltransferase_3"/>
</dbReference>
<gene>
    <name evidence="4" type="ORF">SAMN04488036_107118</name>
</gene>
<evidence type="ECO:0000259" key="3">
    <source>
        <dbReference type="Pfam" id="PF19040"/>
    </source>
</evidence>
<feature type="transmembrane region" description="Helical" evidence="1">
    <location>
        <begin position="72"/>
        <end position="92"/>
    </location>
</feature>
<dbReference type="InterPro" id="IPR043968">
    <property type="entry name" value="SGNH"/>
</dbReference>
<keyword evidence="5" id="KW-1185">Reference proteome</keyword>
<evidence type="ECO:0000256" key="1">
    <source>
        <dbReference type="SAM" id="Phobius"/>
    </source>
</evidence>
<feature type="transmembrane region" description="Helical" evidence="1">
    <location>
        <begin position="221"/>
        <end position="238"/>
    </location>
</feature>
<keyword evidence="4" id="KW-0378">Hydrolase</keyword>
<feature type="transmembrane region" description="Helical" evidence="1">
    <location>
        <begin position="7"/>
        <end position="25"/>
    </location>
</feature>
<feature type="transmembrane region" description="Helical" evidence="1">
    <location>
        <begin position="31"/>
        <end position="52"/>
    </location>
</feature>
<keyword evidence="4" id="KW-0808">Transferase</keyword>
<feature type="domain" description="SGNH" evidence="3">
    <location>
        <begin position="403"/>
        <end position="662"/>
    </location>
</feature>
<organism evidence="4 5">
    <name type="scientific">Shimia haliotis</name>
    <dbReference type="NCBI Taxonomy" id="1280847"/>
    <lineage>
        <taxon>Bacteria</taxon>
        <taxon>Pseudomonadati</taxon>
        <taxon>Pseudomonadota</taxon>
        <taxon>Alphaproteobacteria</taxon>
        <taxon>Rhodobacterales</taxon>
        <taxon>Roseobacteraceae</taxon>
    </lineage>
</organism>
<sequence length="668" mass="73961">MNYRNDIDGLRAVAILGVVLYHAGLKKMSGGYAGVDVFFVISGFLIGGRIFLDLEKDRFSFKDFYFRRVRRILPALVAMVLVTMIVGWVTLIPHDYRYLGGGAVTALLSLSNIWFLNRIDYFNPDATLDPLIHTWSLGIEEQFYAIIPLLLFLLWRVSKKAVLPALLLITLASFATALATAQEYRLEAFYLLHTRAWELLIGVLVAWSVRNRPLASPWHTPTYIAGLILIVFGLWSVPPNVPWPGVWTLPAVCGAAMVLFAPQAASPVTAILANPLMRFVGLISYSLYLWHQPIFGILKKAYLWPQTIAGLLLVCAALIVTATLSWRFIEQPFRTGAGWNRPQKATFWAAVAGIWIIAIGGGITEGYPKRMPTEVSETLAVRESYSPTYRRCLLVRNKVAAYDFNDACTFGDLSQEPTVALLGDSHAGRIAQPLGDALKKHGKAMVELTLSSCLPVAGLINDGQSRATQCPAFNARVLEYLSEKPEITQVILYANWVSYAFETFGPNMFGIDPSSTTIPSFPVNGPKPASSEGREAAFISALATQLKTISQHSNVLLVVSTGNLQVDLPRYIANRQWWNTQTTRNFTYPRSIERVRGDALRAIFESAIREAGPLKYEVSLFDLNNLFCTEDACDLVRDGTLLHSDTNHLSLPATKILAAPMARALSVD</sequence>
<feature type="transmembrane region" description="Helical" evidence="1">
    <location>
        <begin position="188"/>
        <end position="209"/>
    </location>
</feature>
<evidence type="ECO:0000259" key="2">
    <source>
        <dbReference type="Pfam" id="PF01757"/>
    </source>
</evidence>
<protein>
    <submittedName>
        <fullName evidence="4">Peptidoglycan/LPS O-acetylase OafA/YrhL, contains acyltransferase and SGNH-hydrolase domains</fullName>
    </submittedName>
</protein>
<dbReference type="Pfam" id="PF01757">
    <property type="entry name" value="Acyl_transf_3"/>
    <property type="match status" value="1"/>
</dbReference>
<dbReference type="PANTHER" id="PTHR23028">
    <property type="entry name" value="ACETYLTRANSFERASE"/>
    <property type="match status" value="1"/>
</dbReference>
<feature type="transmembrane region" description="Helical" evidence="1">
    <location>
        <begin position="137"/>
        <end position="155"/>
    </location>
</feature>
<dbReference type="GO" id="GO:0016787">
    <property type="term" value="F:hydrolase activity"/>
    <property type="evidence" value="ECO:0007669"/>
    <property type="project" value="UniProtKB-KW"/>
</dbReference>
<dbReference type="RefSeq" id="WP_170846764.1">
    <property type="nucleotide sequence ID" value="NZ_FOSZ01000007.1"/>
</dbReference>
<keyword evidence="1" id="KW-1133">Transmembrane helix</keyword>
<feature type="transmembrane region" description="Helical" evidence="1">
    <location>
        <begin position="302"/>
        <end position="325"/>
    </location>
</feature>
<feature type="transmembrane region" description="Helical" evidence="1">
    <location>
        <begin position="345"/>
        <end position="363"/>
    </location>
</feature>
<dbReference type="GO" id="GO:0016747">
    <property type="term" value="F:acyltransferase activity, transferring groups other than amino-acyl groups"/>
    <property type="evidence" value="ECO:0007669"/>
    <property type="project" value="InterPro"/>
</dbReference>